<dbReference type="GeneID" id="61276139"/>
<name>A0A413IA03_9BACT</name>
<reference evidence="5 6" key="1">
    <citation type="submission" date="2018-08" db="EMBL/GenBank/DDBJ databases">
        <title>A genome reference for cultivated species of the human gut microbiota.</title>
        <authorList>
            <person name="Zou Y."/>
            <person name="Xue W."/>
            <person name="Luo G."/>
        </authorList>
    </citation>
    <scope>NUCLEOTIDE SEQUENCE [LARGE SCALE GENOMIC DNA]</scope>
    <source>
        <strain evidence="3 5">AF14-6AC</strain>
        <strain evidence="4 6">OF03-11</strain>
    </source>
</reference>
<proteinExistence type="predicted"/>
<evidence type="ECO:0008006" key="7">
    <source>
        <dbReference type="Google" id="ProtNLM"/>
    </source>
</evidence>
<dbReference type="AlphaFoldDB" id="A0A413IA03"/>
<comment type="caution">
    <text evidence="4">The sequence shown here is derived from an EMBL/GenBank/DDBJ whole genome shotgun (WGS) entry which is preliminary data.</text>
</comment>
<keyword evidence="1" id="KW-0472">Membrane</keyword>
<gene>
    <name evidence="3" type="ORF">DWW24_04625</name>
    <name evidence="4" type="ORF">DXA53_13485</name>
    <name evidence="2" type="ORF">L0P03_11055</name>
</gene>
<organism evidence="4 6">
    <name type="scientific">Odoribacter splanchnicus</name>
    <dbReference type="NCBI Taxonomy" id="28118"/>
    <lineage>
        <taxon>Bacteria</taxon>
        <taxon>Pseudomonadati</taxon>
        <taxon>Bacteroidota</taxon>
        <taxon>Bacteroidia</taxon>
        <taxon>Bacteroidales</taxon>
        <taxon>Odoribacteraceae</taxon>
        <taxon>Odoribacter</taxon>
    </lineage>
</organism>
<accession>A0A413IA03</accession>
<reference evidence="2" key="2">
    <citation type="submission" date="2022-01" db="EMBL/GenBank/DDBJ databases">
        <title>Collection of gut derived symbiotic bacterial strains cultured from healthy donors.</title>
        <authorList>
            <person name="Lin H."/>
            <person name="Kohout C."/>
            <person name="Waligurski E."/>
            <person name="Pamer E.G."/>
        </authorList>
    </citation>
    <scope>NUCLEOTIDE SEQUENCE</scope>
    <source>
        <strain evidence="2">DFI.1.149</strain>
    </source>
</reference>
<evidence type="ECO:0000313" key="5">
    <source>
        <dbReference type="Proteomes" id="UP000283426"/>
    </source>
</evidence>
<dbReference type="EMBL" id="JAKNDN010000020">
    <property type="protein sequence ID" value="MCG4960382.1"/>
    <property type="molecule type" value="Genomic_DNA"/>
</dbReference>
<keyword evidence="1" id="KW-0812">Transmembrane</keyword>
<sequence length="183" mass="21632">MKLKYAIIATIIFNLVLISIFLCRQYKEYHNRKHDYIRIIEASKAKIIKEIENTNFYSDTDPQIDKSAKNVLVFHFSMQACQPCLEGIREIIKSEFPDYAKNKNIIFFSNDIENRLRKNFLGKQIISSLKKEDKLPINKYATPLLFTTDSNNIIQNVFIPDKDNIESLRNYLKRMKIIFSNNR</sequence>
<evidence type="ECO:0000313" key="4">
    <source>
        <dbReference type="EMBL" id="RGY05217.1"/>
    </source>
</evidence>
<dbReference type="Proteomes" id="UP000284434">
    <property type="component" value="Unassembled WGS sequence"/>
</dbReference>
<dbReference type="Proteomes" id="UP000283426">
    <property type="component" value="Unassembled WGS sequence"/>
</dbReference>
<dbReference type="RefSeq" id="WP_013613078.1">
    <property type="nucleotide sequence ID" value="NZ_JABWDG010000013.1"/>
</dbReference>
<protein>
    <recommendedName>
        <fullName evidence="7">Thioredoxin domain-containing protein</fullName>
    </recommendedName>
</protein>
<keyword evidence="1" id="KW-1133">Transmembrane helix</keyword>
<evidence type="ECO:0000256" key="1">
    <source>
        <dbReference type="SAM" id="Phobius"/>
    </source>
</evidence>
<evidence type="ECO:0000313" key="3">
    <source>
        <dbReference type="EMBL" id="RGV29139.1"/>
    </source>
</evidence>
<dbReference type="EMBL" id="QRYW01000007">
    <property type="protein sequence ID" value="RGV29139.1"/>
    <property type="molecule type" value="Genomic_DNA"/>
</dbReference>
<dbReference type="EMBL" id="QSCO01000019">
    <property type="protein sequence ID" value="RGY05217.1"/>
    <property type="molecule type" value="Genomic_DNA"/>
</dbReference>
<feature type="transmembrane region" description="Helical" evidence="1">
    <location>
        <begin position="6"/>
        <end position="23"/>
    </location>
</feature>
<evidence type="ECO:0000313" key="2">
    <source>
        <dbReference type="EMBL" id="MCG4960382.1"/>
    </source>
</evidence>
<dbReference type="Proteomes" id="UP001199750">
    <property type="component" value="Unassembled WGS sequence"/>
</dbReference>
<evidence type="ECO:0000313" key="6">
    <source>
        <dbReference type="Proteomes" id="UP000284434"/>
    </source>
</evidence>